<dbReference type="Gene3D" id="2.60.40.10">
    <property type="entry name" value="Immunoglobulins"/>
    <property type="match status" value="2"/>
</dbReference>
<accession>A0A1Y3BSA0</accession>
<dbReference type="InterPro" id="IPR003961">
    <property type="entry name" value="FN3_dom"/>
</dbReference>
<feature type="non-terminal residue" evidence="4">
    <location>
        <position position="156"/>
    </location>
</feature>
<feature type="domain" description="Fibronectin type-III" evidence="3">
    <location>
        <begin position="101"/>
        <end position="156"/>
    </location>
</feature>
<dbReference type="Pfam" id="PF00041">
    <property type="entry name" value="fn3"/>
    <property type="match status" value="1"/>
</dbReference>
<dbReference type="PROSITE" id="PS50853">
    <property type="entry name" value="FN3"/>
    <property type="match status" value="1"/>
</dbReference>
<keyword evidence="1" id="KW-0677">Repeat</keyword>
<evidence type="ECO:0000256" key="2">
    <source>
        <dbReference type="ARBA" id="ARBA00023319"/>
    </source>
</evidence>
<dbReference type="PANTHER" id="PTHR14340">
    <property type="entry name" value="MICROFIBRIL-ASSOCIATED GLYCOPROTEIN 3"/>
    <property type="match status" value="1"/>
</dbReference>
<evidence type="ECO:0000313" key="5">
    <source>
        <dbReference type="Proteomes" id="UP000194236"/>
    </source>
</evidence>
<name>A0A1Y3BSA0_EURMA</name>
<dbReference type="EMBL" id="MUJZ01010554">
    <property type="protein sequence ID" value="OTF82035.1"/>
    <property type="molecule type" value="Genomic_DNA"/>
</dbReference>
<gene>
    <name evidence="4" type="ORF">BLA29_011415</name>
</gene>
<organism evidence="4 5">
    <name type="scientific">Euroglyphus maynei</name>
    <name type="common">Mayne's house dust mite</name>
    <dbReference type="NCBI Taxonomy" id="6958"/>
    <lineage>
        <taxon>Eukaryota</taxon>
        <taxon>Metazoa</taxon>
        <taxon>Ecdysozoa</taxon>
        <taxon>Arthropoda</taxon>
        <taxon>Chelicerata</taxon>
        <taxon>Arachnida</taxon>
        <taxon>Acari</taxon>
        <taxon>Acariformes</taxon>
        <taxon>Sarcoptiformes</taxon>
        <taxon>Astigmata</taxon>
        <taxon>Psoroptidia</taxon>
        <taxon>Analgoidea</taxon>
        <taxon>Pyroglyphidae</taxon>
        <taxon>Pyroglyphinae</taxon>
        <taxon>Euroglyphus</taxon>
    </lineage>
</organism>
<dbReference type="Proteomes" id="UP000194236">
    <property type="component" value="Unassembled WGS sequence"/>
</dbReference>
<proteinExistence type="predicted"/>
<evidence type="ECO:0000259" key="3">
    <source>
        <dbReference type="PROSITE" id="PS50853"/>
    </source>
</evidence>
<reference evidence="4 5" key="1">
    <citation type="submission" date="2017-03" db="EMBL/GenBank/DDBJ databases">
        <title>Genome Survey of Euroglyphus maynei.</title>
        <authorList>
            <person name="Arlian L.G."/>
            <person name="Morgan M.S."/>
            <person name="Rider S.D."/>
        </authorList>
    </citation>
    <scope>NUCLEOTIDE SEQUENCE [LARGE SCALE GENOMIC DNA]</scope>
    <source>
        <strain evidence="4">Arlian Lab</strain>
        <tissue evidence="4">Whole body</tissue>
    </source>
</reference>
<evidence type="ECO:0000313" key="4">
    <source>
        <dbReference type="EMBL" id="OTF82035.1"/>
    </source>
</evidence>
<protein>
    <recommendedName>
        <fullName evidence="3">Fibronectin type-III domain-containing protein</fullName>
    </recommendedName>
</protein>
<dbReference type="SUPFAM" id="SSF49265">
    <property type="entry name" value="Fibronectin type III"/>
    <property type="match status" value="1"/>
</dbReference>
<dbReference type="OrthoDB" id="6418794at2759"/>
<dbReference type="InterPro" id="IPR013098">
    <property type="entry name" value="Ig_I-set"/>
</dbReference>
<dbReference type="Pfam" id="PF07679">
    <property type="entry name" value="I-set"/>
    <property type="match status" value="1"/>
</dbReference>
<dbReference type="SMART" id="SM00409">
    <property type="entry name" value="IG"/>
    <property type="match status" value="1"/>
</dbReference>
<dbReference type="SUPFAM" id="SSF48726">
    <property type="entry name" value="Immunoglobulin"/>
    <property type="match status" value="1"/>
</dbReference>
<evidence type="ECO:0000256" key="1">
    <source>
        <dbReference type="ARBA" id="ARBA00022737"/>
    </source>
</evidence>
<comment type="caution">
    <text evidence="4">The sequence shown here is derived from an EMBL/GenBank/DDBJ whole genome shotgun (WGS) entry which is preliminary data.</text>
</comment>
<dbReference type="CDD" id="cd00063">
    <property type="entry name" value="FN3"/>
    <property type="match status" value="1"/>
</dbReference>
<dbReference type="PANTHER" id="PTHR14340:SF9">
    <property type="entry name" value="FIBRONECTIN TYPE-III DOMAIN-CONTAINING PROTEIN"/>
    <property type="match status" value="1"/>
</dbReference>
<dbReference type="GO" id="GO:0009653">
    <property type="term" value="P:anatomical structure morphogenesis"/>
    <property type="evidence" value="ECO:0007669"/>
    <property type="project" value="UniProtKB-ARBA"/>
</dbReference>
<dbReference type="AlphaFoldDB" id="A0A1Y3BSA0"/>
<dbReference type="InterPro" id="IPR036116">
    <property type="entry name" value="FN3_sf"/>
</dbReference>
<dbReference type="InterPro" id="IPR036179">
    <property type="entry name" value="Ig-like_dom_sf"/>
</dbReference>
<sequence length="156" mass="17662">MNSSQSKLSMTDTSYDRYHTTQTFEVNQDGQTGSTLNLTDTFSINQSNQKQSNPNVRYFATKLTIRHVDRSDTGVYLCTAQNHYGFIRKNFTVTVLEQPDRPEEIRADEISSQSIKLNWPLPFDGNSPINEYVISYQTITGSISNTVSLAPYAAYL</sequence>
<keyword evidence="5" id="KW-1185">Reference proteome</keyword>
<keyword evidence="2" id="KW-0393">Immunoglobulin domain</keyword>
<dbReference type="InterPro" id="IPR003599">
    <property type="entry name" value="Ig_sub"/>
</dbReference>
<dbReference type="GO" id="GO:0030154">
    <property type="term" value="P:cell differentiation"/>
    <property type="evidence" value="ECO:0007669"/>
    <property type="project" value="UniProtKB-ARBA"/>
</dbReference>
<dbReference type="InterPro" id="IPR013783">
    <property type="entry name" value="Ig-like_fold"/>
</dbReference>